<dbReference type="SUPFAM" id="SSF46689">
    <property type="entry name" value="Homeodomain-like"/>
    <property type="match status" value="1"/>
</dbReference>
<evidence type="ECO:0000259" key="4">
    <source>
        <dbReference type="PROSITE" id="PS01124"/>
    </source>
</evidence>
<evidence type="ECO:0000256" key="1">
    <source>
        <dbReference type="ARBA" id="ARBA00023015"/>
    </source>
</evidence>
<dbReference type="Pfam" id="PF12833">
    <property type="entry name" value="HTH_18"/>
    <property type="match status" value="1"/>
</dbReference>
<dbReference type="AlphaFoldDB" id="A0A2H9VW94"/>
<dbReference type="SMART" id="SM00342">
    <property type="entry name" value="HTH_ARAC"/>
    <property type="match status" value="1"/>
</dbReference>
<keyword evidence="2 5" id="KW-0238">DNA-binding</keyword>
<dbReference type="EMBL" id="PGFJ01000001">
    <property type="protein sequence ID" value="PJJ85071.1"/>
    <property type="molecule type" value="Genomic_DNA"/>
</dbReference>
<dbReference type="Pfam" id="PF22200">
    <property type="entry name" value="ExsA_N"/>
    <property type="match status" value="1"/>
</dbReference>
<sequence length="265" mass="30740">MAIVSNNNARISYSCYYKENRQGEQFVEEHILSFQLSGSLLLNTGSKVYEFNAGDFRFIKRNQLIKFVKQPQPEGEFRSISVHFDQDLLRDISLEYGYTATLPSSESIISLKPGPLLTGYVDSILSLHRDGVVLTRELQALKLREGVLMLIEVEPKLKDILFNFSQPHKIDLQAFMEKNFRFNVQMQRFAYLTGRSLATFKRDFKKIFDTTPGNWLLNRRLKEAHYLIKEKNRSASHVYLEVGFEDLSHFSYAFKGKYGISPSRL</sequence>
<evidence type="ECO:0000256" key="3">
    <source>
        <dbReference type="ARBA" id="ARBA00023163"/>
    </source>
</evidence>
<dbReference type="Proteomes" id="UP000242687">
    <property type="component" value="Unassembled WGS sequence"/>
</dbReference>
<evidence type="ECO:0000256" key="2">
    <source>
        <dbReference type="ARBA" id="ARBA00023125"/>
    </source>
</evidence>
<dbReference type="GO" id="GO:0043565">
    <property type="term" value="F:sequence-specific DNA binding"/>
    <property type="evidence" value="ECO:0007669"/>
    <property type="project" value="InterPro"/>
</dbReference>
<evidence type="ECO:0000313" key="5">
    <source>
        <dbReference type="EMBL" id="PJJ85071.1"/>
    </source>
</evidence>
<dbReference type="RefSeq" id="WP_100341223.1">
    <property type="nucleotide sequence ID" value="NZ_PGFJ01000001.1"/>
</dbReference>
<keyword evidence="6" id="KW-1185">Reference proteome</keyword>
<dbReference type="PANTHER" id="PTHR43280:SF2">
    <property type="entry name" value="HTH-TYPE TRANSCRIPTIONAL REGULATOR EXSA"/>
    <property type="match status" value="1"/>
</dbReference>
<keyword evidence="3" id="KW-0804">Transcription</keyword>
<dbReference type="Gene3D" id="1.10.10.60">
    <property type="entry name" value="Homeodomain-like"/>
    <property type="match status" value="1"/>
</dbReference>
<dbReference type="OrthoDB" id="4480133at2"/>
<dbReference type="PROSITE" id="PS01124">
    <property type="entry name" value="HTH_ARAC_FAMILY_2"/>
    <property type="match status" value="1"/>
</dbReference>
<feature type="domain" description="HTH araC/xylS-type" evidence="4">
    <location>
        <begin position="170"/>
        <end position="265"/>
    </location>
</feature>
<dbReference type="InterPro" id="IPR009057">
    <property type="entry name" value="Homeodomain-like_sf"/>
</dbReference>
<accession>A0A2H9VW94</accession>
<comment type="caution">
    <text evidence="5">The sequence shown here is derived from an EMBL/GenBank/DDBJ whole genome shotgun (WGS) entry which is preliminary data.</text>
</comment>
<evidence type="ECO:0000313" key="6">
    <source>
        <dbReference type="Proteomes" id="UP000242687"/>
    </source>
</evidence>
<dbReference type="SUPFAM" id="SSF51215">
    <property type="entry name" value="Regulatory protein AraC"/>
    <property type="match status" value="1"/>
</dbReference>
<proteinExistence type="predicted"/>
<reference evidence="5 6" key="1">
    <citation type="submission" date="2017-11" db="EMBL/GenBank/DDBJ databases">
        <title>Genomic Encyclopedia of Archaeal and Bacterial Type Strains, Phase II (KMG-II): From Individual Species to Whole Genera.</title>
        <authorList>
            <person name="Goeker M."/>
        </authorList>
    </citation>
    <scope>NUCLEOTIDE SEQUENCE [LARGE SCALE GENOMIC DNA]</scope>
    <source>
        <strain evidence="5 6">DSM 28175</strain>
    </source>
</reference>
<keyword evidence="1" id="KW-0805">Transcription regulation</keyword>
<dbReference type="InterPro" id="IPR037923">
    <property type="entry name" value="HTH-like"/>
</dbReference>
<dbReference type="InterPro" id="IPR018060">
    <property type="entry name" value="HTH_AraC"/>
</dbReference>
<name>A0A2H9VW94_9SPHI</name>
<dbReference type="GO" id="GO:0003700">
    <property type="term" value="F:DNA-binding transcription factor activity"/>
    <property type="evidence" value="ECO:0007669"/>
    <property type="project" value="InterPro"/>
</dbReference>
<organism evidence="5 6">
    <name type="scientific">Mucilaginibacter auburnensis</name>
    <dbReference type="NCBI Taxonomy" id="1457233"/>
    <lineage>
        <taxon>Bacteria</taxon>
        <taxon>Pseudomonadati</taxon>
        <taxon>Bacteroidota</taxon>
        <taxon>Sphingobacteriia</taxon>
        <taxon>Sphingobacteriales</taxon>
        <taxon>Sphingobacteriaceae</taxon>
        <taxon>Mucilaginibacter</taxon>
    </lineage>
</organism>
<protein>
    <submittedName>
        <fullName evidence="5">AraC-like DNA-binding protein</fullName>
    </submittedName>
</protein>
<dbReference type="InterPro" id="IPR054015">
    <property type="entry name" value="ExsA-like_N"/>
</dbReference>
<gene>
    <name evidence="5" type="ORF">CLV57_2099</name>
</gene>
<dbReference type="PANTHER" id="PTHR43280">
    <property type="entry name" value="ARAC-FAMILY TRANSCRIPTIONAL REGULATOR"/>
    <property type="match status" value="1"/>
</dbReference>